<accession>A0AAD7XP14</accession>
<dbReference type="GO" id="GO:0005096">
    <property type="term" value="F:GTPase activator activity"/>
    <property type="evidence" value="ECO:0007669"/>
    <property type="project" value="UniProtKB-KW"/>
</dbReference>
<dbReference type="SUPFAM" id="SSF81296">
    <property type="entry name" value="E set domains"/>
    <property type="match status" value="1"/>
</dbReference>
<comment type="caution">
    <text evidence="5">The sequence shown here is derived from an EMBL/GenBank/DDBJ whole genome shotgun (WGS) entry which is preliminary data.</text>
</comment>
<dbReference type="PANTHER" id="PTHR10980">
    <property type="entry name" value="RHO GDP-DISSOCIATION INHIBITOR"/>
    <property type="match status" value="1"/>
</dbReference>
<dbReference type="Pfam" id="PF02115">
    <property type="entry name" value="Rho_GDI"/>
    <property type="match status" value="1"/>
</dbReference>
<evidence type="ECO:0000313" key="6">
    <source>
        <dbReference type="Proteomes" id="UP001230188"/>
    </source>
</evidence>
<reference evidence="5" key="1">
    <citation type="submission" date="2023-01" db="EMBL/GenBank/DDBJ databases">
        <title>Metagenome sequencing of chrysophaentin producing Chrysophaeum taylorii.</title>
        <authorList>
            <person name="Davison J."/>
            <person name="Bewley C."/>
        </authorList>
    </citation>
    <scope>NUCLEOTIDE SEQUENCE</scope>
    <source>
        <strain evidence="5">NIES-1699</strain>
    </source>
</reference>
<evidence type="ECO:0000313" key="5">
    <source>
        <dbReference type="EMBL" id="KAJ8607182.1"/>
    </source>
</evidence>
<keyword evidence="4" id="KW-0963">Cytoplasm</keyword>
<comment type="similarity">
    <text evidence="2">Belongs to the Rho GDI family.</text>
</comment>
<comment type="subcellular location">
    <subcellularLocation>
        <location evidence="1">Cytoplasm</location>
    </subcellularLocation>
</comment>
<dbReference type="Gene3D" id="2.70.50.30">
    <property type="entry name" value="Coagulation Factor XIII, subunit A, domain 1"/>
    <property type="match status" value="1"/>
</dbReference>
<gene>
    <name evidence="5" type="ORF">CTAYLR_007341</name>
</gene>
<dbReference type="Proteomes" id="UP001230188">
    <property type="component" value="Unassembled WGS sequence"/>
</dbReference>
<evidence type="ECO:0000256" key="2">
    <source>
        <dbReference type="ARBA" id="ARBA00009758"/>
    </source>
</evidence>
<evidence type="ECO:0000256" key="3">
    <source>
        <dbReference type="ARBA" id="ARBA00022468"/>
    </source>
</evidence>
<dbReference type="GO" id="GO:0005094">
    <property type="term" value="F:Rho GDP-dissociation inhibitor activity"/>
    <property type="evidence" value="ECO:0007669"/>
    <property type="project" value="InterPro"/>
</dbReference>
<dbReference type="FunFam" id="2.70.50.30:FF:000004">
    <property type="entry name" value="Rho GDP-dissociation inhibitor 1"/>
    <property type="match status" value="1"/>
</dbReference>
<dbReference type="InterPro" id="IPR000406">
    <property type="entry name" value="Rho_GDI"/>
</dbReference>
<keyword evidence="6" id="KW-1185">Reference proteome</keyword>
<dbReference type="AlphaFoldDB" id="A0AAD7XP14"/>
<dbReference type="PANTHER" id="PTHR10980:SF3">
    <property type="entry name" value="LD16419P"/>
    <property type="match status" value="1"/>
</dbReference>
<organism evidence="5 6">
    <name type="scientific">Chrysophaeum taylorii</name>
    <dbReference type="NCBI Taxonomy" id="2483200"/>
    <lineage>
        <taxon>Eukaryota</taxon>
        <taxon>Sar</taxon>
        <taxon>Stramenopiles</taxon>
        <taxon>Ochrophyta</taxon>
        <taxon>Pelagophyceae</taxon>
        <taxon>Pelagomonadales</taxon>
        <taxon>Pelagomonadaceae</taxon>
        <taxon>Chrysophaeum</taxon>
    </lineage>
</organism>
<dbReference type="EMBL" id="JAQMWT010000230">
    <property type="protein sequence ID" value="KAJ8607182.1"/>
    <property type="molecule type" value="Genomic_DNA"/>
</dbReference>
<protein>
    <recommendedName>
        <fullName evidence="7">Rho GDP-dissociation inhibitor</fullName>
    </recommendedName>
</protein>
<dbReference type="GO" id="GO:0007266">
    <property type="term" value="P:Rho protein signal transduction"/>
    <property type="evidence" value="ECO:0007669"/>
    <property type="project" value="InterPro"/>
</dbReference>
<keyword evidence="3" id="KW-0343">GTPase activation</keyword>
<dbReference type="InterPro" id="IPR014756">
    <property type="entry name" value="Ig_E-set"/>
</dbReference>
<sequence length="190" mass="21023">MAAESQEAYNAPKASGNVGELLQADAEDESLRKYKEQLLGAAAKGDLGDASDPRKLIVTEFRVMFNGAAPDLVFTLDNPAGMMLLKQNGMSIKEGVEYKFRISFRVQHEILAGLKFCNKTKKMGVSQADELMIGSYPPQTAAHVFEFPRHGWMETPKGMMYRGSYTATDKFVDSDGVVHLEYSYPLKVGK</sequence>
<evidence type="ECO:0000256" key="1">
    <source>
        <dbReference type="ARBA" id="ARBA00004496"/>
    </source>
</evidence>
<evidence type="ECO:0000256" key="4">
    <source>
        <dbReference type="ARBA" id="ARBA00022490"/>
    </source>
</evidence>
<proteinExistence type="inferred from homology"/>
<evidence type="ECO:0008006" key="7">
    <source>
        <dbReference type="Google" id="ProtNLM"/>
    </source>
</evidence>
<dbReference type="InterPro" id="IPR024792">
    <property type="entry name" value="RhoGDI_dom_sf"/>
</dbReference>
<dbReference type="GO" id="GO:0005829">
    <property type="term" value="C:cytosol"/>
    <property type="evidence" value="ECO:0007669"/>
    <property type="project" value="TreeGrafter"/>
</dbReference>
<dbReference type="GO" id="GO:0016020">
    <property type="term" value="C:membrane"/>
    <property type="evidence" value="ECO:0007669"/>
    <property type="project" value="TreeGrafter"/>
</dbReference>
<name>A0AAD7XP14_9STRA</name>